<comment type="caution">
    <text evidence="6">The sequence shown here is derived from an EMBL/GenBank/DDBJ whole genome shotgun (WGS) entry which is preliminary data.</text>
</comment>
<evidence type="ECO:0000259" key="5">
    <source>
        <dbReference type="Pfam" id="PF04198"/>
    </source>
</evidence>
<keyword evidence="3 6" id="KW-0238">DNA-binding</keyword>
<dbReference type="Pfam" id="PF04198">
    <property type="entry name" value="Sugar-bind"/>
    <property type="match status" value="1"/>
</dbReference>
<evidence type="ECO:0000313" key="7">
    <source>
        <dbReference type="Proteomes" id="UP001237737"/>
    </source>
</evidence>
<organism evidence="6 7">
    <name type="scientific">Luteibacter jiangsuensis</name>
    <dbReference type="NCBI Taxonomy" id="637577"/>
    <lineage>
        <taxon>Bacteria</taxon>
        <taxon>Pseudomonadati</taxon>
        <taxon>Pseudomonadota</taxon>
        <taxon>Gammaproteobacteria</taxon>
        <taxon>Lysobacterales</taxon>
        <taxon>Rhodanobacteraceae</taxon>
        <taxon>Luteibacter</taxon>
    </lineage>
</organism>
<proteinExistence type="inferred from homology"/>
<reference evidence="6 7" key="1">
    <citation type="submission" date="2023-07" db="EMBL/GenBank/DDBJ databases">
        <title>Sorghum-associated microbial communities from plants grown in Nebraska, USA.</title>
        <authorList>
            <person name="Schachtman D."/>
        </authorList>
    </citation>
    <scope>NUCLEOTIDE SEQUENCE [LARGE SCALE GENOMIC DNA]</scope>
    <source>
        <strain evidence="6 7">CC60</strain>
    </source>
</reference>
<dbReference type="PANTHER" id="PTHR34294">
    <property type="entry name" value="TRANSCRIPTIONAL REGULATOR-RELATED"/>
    <property type="match status" value="1"/>
</dbReference>
<dbReference type="GO" id="GO:0003677">
    <property type="term" value="F:DNA binding"/>
    <property type="evidence" value="ECO:0007669"/>
    <property type="project" value="UniProtKB-KW"/>
</dbReference>
<feature type="domain" description="Sugar-binding" evidence="5">
    <location>
        <begin position="56"/>
        <end position="309"/>
    </location>
</feature>
<dbReference type="InterPro" id="IPR036388">
    <property type="entry name" value="WH-like_DNA-bd_sf"/>
</dbReference>
<gene>
    <name evidence="6" type="ORF">J2T07_001775</name>
</gene>
<dbReference type="EMBL" id="JAUSSK010000002">
    <property type="protein sequence ID" value="MDQ0009598.1"/>
    <property type="molecule type" value="Genomic_DNA"/>
</dbReference>
<evidence type="ECO:0000256" key="4">
    <source>
        <dbReference type="ARBA" id="ARBA00023163"/>
    </source>
</evidence>
<accession>A0ABT9SX68</accession>
<dbReference type="Gene3D" id="1.10.10.10">
    <property type="entry name" value="Winged helix-like DNA-binding domain superfamily/Winged helix DNA-binding domain"/>
    <property type="match status" value="1"/>
</dbReference>
<dbReference type="Gene3D" id="3.40.50.1360">
    <property type="match status" value="1"/>
</dbReference>
<evidence type="ECO:0000256" key="1">
    <source>
        <dbReference type="ARBA" id="ARBA00010466"/>
    </source>
</evidence>
<keyword evidence="4" id="KW-0804">Transcription</keyword>
<dbReference type="PANTHER" id="PTHR34294:SF12">
    <property type="entry name" value="SUGAR-BINDING TRANSCRIPTIONAL REGULATOR"/>
    <property type="match status" value="1"/>
</dbReference>
<evidence type="ECO:0000313" key="6">
    <source>
        <dbReference type="EMBL" id="MDQ0009598.1"/>
    </source>
</evidence>
<sequence length="322" mass="34964">MTNEELTQLAKLYYVDGLTQEDLAKKFSLSRAKVGRLLKRAQDEGIVEIRVRHHPQATQALEDELTSRFGIDRAIISVDHKDQDKQRELLAGLVASYLDRILTDGSIVAVGMGRNVSSISHHAVSSTQRQCSFVCAIGGSYRGGEAMNADHISRRLALRFGGDSETLYAPALVSDPAMCKALLENETVRQSLSKAQRAHIALVGVGDILEDSNMVRMGWFTQAEIAEAKRSGAVGDIMGYDFIDIHGRPATTLMQDRVVGLSLPDLERIPNVIAIASEHTKATAILGALRTGVIDTLATTEAIAQTVLSLEQATRGMDVARV</sequence>
<dbReference type="SUPFAM" id="SSF100950">
    <property type="entry name" value="NagB/RpiA/CoA transferase-like"/>
    <property type="match status" value="1"/>
</dbReference>
<protein>
    <submittedName>
        <fullName evidence="6">DNA-binding transcriptional regulator LsrR (DeoR family)</fullName>
    </submittedName>
</protein>
<evidence type="ECO:0000256" key="2">
    <source>
        <dbReference type="ARBA" id="ARBA00023015"/>
    </source>
</evidence>
<dbReference type="RefSeq" id="WP_306849076.1">
    <property type="nucleotide sequence ID" value="NZ_JAUSSK010000002.1"/>
</dbReference>
<keyword evidence="7" id="KW-1185">Reference proteome</keyword>
<name>A0ABT9SX68_9GAMM</name>
<dbReference type="InterPro" id="IPR007324">
    <property type="entry name" value="Sugar-bd_dom_put"/>
</dbReference>
<dbReference type="Proteomes" id="UP001237737">
    <property type="component" value="Unassembled WGS sequence"/>
</dbReference>
<comment type="similarity">
    <text evidence="1">Belongs to the SorC transcriptional regulatory family.</text>
</comment>
<keyword evidence="2" id="KW-0805">Transcription regulation</keyword>
<dbReference type="InterPro" id="IPR051054">
    <property type="entry name" value="SorC_transcr_regulators"/>
</dbReference>
<dbReference type="InterPro" id="IPR037171">
    <property type="entry name" value="NagB/RpiA_transferase-like"/>
</dbReference>
<evidence type="ECO:0000256" key="3">
    <source>
        <dbReference type="ARBA" id="ARBA00023125"/>
    </source>
</evidence>